<proteinExistence type="predicted"/>
<evidence type="ECO:0000313" key="2">
    <source>
        <dbReference type="EMBL" id="KAJ6648842.1"/>
    </source>
</evidence>
<reference evidence="2" key="1">
    <citation type="submission" date="2022-07" db="EMBL/GenBank/DDBJ databases">
        <authorList>
            <person name="Trinca V."/>
            <person name="Uliana J.V.C."/>
            <person name="Torres T.T."/>
            <person name="Ward R.J."/>
            <person name="Monesi N."/>
        </authorList>
    </citation>
    <scope>NUCLEOTIDE SEQUENCE</scope>
    <source>
        <strain evidence="2">HSMRA1968</strain>
        <tissue evidence="2">Whole embryos</tissue>
    </source>
</reference>
<feature type="compositionally biased region" description="Low complexity" evidence="1">
    <location>
        <begin position="20"/>
        <end position="36"/>
    </location>
</feature>
<sequence>MSMPMLKHVQISPMRNRSDSLSIRSTTSCTSSLCGSPEPPSEQLRATSRASSYCSLNDSIPQR</sequence>
<gene>
    <name evidence="2" type="ORF">Bhyg_04074</name>
</gene>
<comment type="caution">
    <text evidence="2">The sequence shown here is derived from an EMBL/GenBank/DDBJ whole genome shotgun (WGS) entry which is preliminary data.</text>
</comment>
<feature type="compositionally biased region" description="Polar residues" evidence="1">
    <location>
        <begin position="44"/>
        <end position="63"/>
    </location>
</feature>
<evidence type="ECO:0000313" key="3">
    <source>
        <dbReference type="Proteomes" id="UP001151699"/>
    </source>
</evidence>
<dbReference type="AlphaFoldDB" id="A0A9Q0NEI2"/>
<evidence type="ECO:0000256" key="1">
    <source>
        <dbReference type="SAM" id="MobiDB-lite"/>
    </source>
</evidence>
<protein>
    <submittedName>
        <fullName evidence="2">Uncharacterized protein</fullName>
    </submittedName>
</protein>
<name>A0A9Q0NEI2_9DIPT</name>
<dbReference type="Proteomes" id="UP001151699">
    <property type="component" value="Chromosome A"/>
</dbReference>
<organism evidence="2 3">
    <name type="scientific">Pseudolycoriella hygida</name>
    <dbReference type="NCBI Taxonomy" id="35572"/>
    <lineage>
        <taxon>Eukaryota</taxon>
        <taxon>Metazoa</taxon>
        <taxon>Ecdysozoa</taxon>
        <taxon>Arthropoda</taxon>
        <taxon>Hexapoda</taxon>
        <taxon>Insecta</taxon>
        <taxon>Pterygota</taxon>
        <taxon>Neoptera</taxon>
        <taxon>Endopterygota</taxon>
        <taxon>Diptera</taxon>
        <taxon>Nematocera</taxon>
        <taxon>Sciaroidea</taxon>
        <taxon>Sciaridae</taxon>
        <taxon>Pseudolycoriella</taxon>
    </lineage>
</organism>
<dbReference type="GO" id="GO:0045742">
    <property type="term" value="P:positive regulation of epidermal growth factor receptor signaling pathway"/>
    <property type="evidence" value="ECO:0007669"/>
    <property type="project" value="TreeGrafter"/>
</dbReference>
<accession>A0A9Q0NEI2</accession>
<keyword evidence="3" id="KW-1185">Reference proteome</keyword>
<feature type="region of interest" description="Disordered" evidence="1">
    <location>
        <begin position="1"/>
        <end position="63"/>
    </location>
</feature>
<dbReference type="PANTHER" id="PTHR21298">
    <property type="entry name" value="GH01721P"/>
    <property type="match status" value="1"/>
</dbReference>
<dbReference type="GO" id="GO:0045743">
    <property type="term" value="P:positive regulation of fibroblast growth factor receptor signaling pathway"/>
    <property type="evidence" value="ECO:0007669"/>
    <property type="project" value="TreeGrafter"/>
</dbReference>
<dbReference type="PANTHER" id="PTHR21298:SF2">
    <property type="entry name" value="GH01721P"/>
    <property type="match status" value="1"/>
</dbReference>
<dbReference type="EMBL" id="WJQU01000001">
    <property type="protein sequence ID" value="KAJ6648842.1"/>
    <property type="molecule type" value="Genomic_DNA"/>
</dbReference>